<evidence type="ECO:0000256" key="6">
    <source>
        <dbReference type="ARBA" id="ARBA00023136"/>
    </source>
</evidence>
<dbReference type="FunCoup" id="A0A8V1AJ03">
    <property type="interactions" value="1"/>
</dbReference>
<dbReference type="PANTHER" id="PTHR22761">
    <property type="entry name" value="CHARGED MULTIVESICULAR BODY PROTEIN"/>
    <property type="match status" value="1"/>
</dbReference>
<evidence type="ECO:0000256" key="2">
    <source>
        <dbReference type="ARBA" id="ARBA00006190"/>
    </source>
</evidence>
<comment type="subcellular location">
    <subcellularLocation>
        <location evidence="1">Endosome membrane</location>
    </subcellularLocation>
</comment>
<dbReference type="GO" id="GO:0015031">
    <property type="term" value="P:protein transport"/>
    <property type="evidence" value="ECO:0007669"/>
    <property type="project" value="UniProtKB-KW"/>
</dbReference>
<keyword evidence="7" id="KW-0175">Coiled coil</keyword>
<dbReference type="InterPro" id="IPR005024">
    <property type="entry name" value="Snf7_fam"/>
</dbReference>
<dbReference type="GO" id="GO:0000815">
    <property type="term" value="C:ESCRT III complex"/>
    <property type="evidence" value="ECO:0000318"/>
    <property type="project" value="GO_Central"/>
</dbReference>
<keyword evidence="9" id="KW-0812">Transmembrane</keyword>
<keyword evidence="11" id="KW-1185">Reference proteome</keyword>
<sequence length="321" mass="36554">MGNLFGRKRRSRVTEQDKAVLQLKQQRDKLRQYQKRISLGLERERELARQLLKEGKKEKAMLLLKKKRYQEQLLDKTDNQISNLERMVQDIEFTQIEMKVIEGLKIGNECLNKMHQVMSIEEVERIIGETQDAVEYQRQIDEILAGSLTEEDEDAILEELNAITQEQLELPDVPSEPLPEEPPEHPSRTGQNQSWWQHLNSRFWGSPHNFHPGQFAIPACAGNKQCLGSIPAVLGRLWSRIPCAGWGTSADRLLLLYQDYFLVLSFFVTSILNSLSCAVLGLNNNSKTSKAKHFSLGLISAVNLPLLCPIPSQLSPWAASV</sequence>
<evidence type="ECO:0000256" key="9">
    <source>
        <dbReference type="SAM" id="Phobius"/>
    </source>
</evidence>
<evidence type="ECO:0000256" key="3">
    <source>
        <dbReference type="ARBA" id="ARBA00022448"/>
    </source>
</evidence>
<evidence type="ECO:0000256" key="8">
    <source>
        <dbReference type="SAM" id="MobiDB-lite"/>
    </source>
</evidence>
<dbReference type="GO" id="GO:0006900">
    <property type="term" value="P:vesicle budding from membrane"/>
    <property type="evidence" value="ECO:0000318"/>
    <property type="project" value="GO_Central"/>
</dbReference>
<gene>
    <name evidence="10" type="primary">CHMP6</name>
</gene>
<evidence type="ECO:0000256" key="7">
    <source>
        <dbReference type="SAM" id="Coils"/>
    </source>
</evidence>
<proteinExistence type="inferred from homology"/>
<comment type="similarity">
    <text evidence="2">Belongs to the SNF7 family.</text>
</comment>
<feature type="transmembrane region" description="Helical" evidence="9">
    <location>
        <begin position="260"/>
        <end position="282"/>
    </location>
</feature>
<dbReference type="AlphaFoldDB" id="A0A8V1AJ03"/>
<evidence type="ECO:0000256" key="1">
    <source>
        <dbReference type="ARBA" id="ARBA00004608"/>
    </source>
</evidence>
<protein>
    <submittedName>
        <fullName evidence="10">Charged multivesicular body protein 6</fullName>
    </submittedName>
</protein>
<keyword evidence="4" id="KW-0967">Endosome</keyword>
<reference evidence="10" key="1">
    <citation type="submission" date="2020-11" db="EMBL/GenBank/DDBJ databases">
        <title>Gallus gallus (Chicken) genome, bGalGal1, GRCg7b, maternal haplotype autosomes + Z &amp; W.</title>
        <authorList>
            <person name="Warren W."/>
            <person name="Formenti G."/>
            <person name="Fedrigo O."/>
            <person name="Haase B."/>
            <person name="Mountcastle J."/>
            <person name="Balacco J."/>
            <person name="Tracey A."/>
            <person name="Schneider V."/>
            <person name="Okimoto R."/>
            <person name="Cheng H."/>
            <person name="Hawken R."/>
            <person name="Howe K."/>
            <person name="Jarvis E.D."/>
        </authorList>
    </citation>
    <scope>NUCLEOTIDE SEQUENCE [LARGE SCALE GENOMIC DNA]</scope>
    <source>
        <strain evidence="10">Broiler</strain>
    </source>
</reference>
<evidence type="ECO:0000313" key="11">
    <source>
        <dbReference type="Proteomes" id="UP000000539"/>
    </source>
</evidence>
<keyword evidence="5" id="KW-0653">Protein transport</keyword>
<keyword evidence="3" id="KW-0813">Transport</keyword>
<name>A0A8V1AJ03_CHICK</name>
<dbReference type="Ensembl" id="ENSGALT00010071427.1">
    <property type="protein sequence ID" value="ENSGALP00010044117.1"/>
    <property type="gene ID" value="ENSGALG00010029550.1"/>
</dbReference>
<reference evidence="10" key="2">
    <citation type="submission" date="2025-08" db="UniProtKB">
        <authorList>
            <consortium name="Ensembl"/>
        </authorList>
    </citation>
    <scope>IDENTIFICATION</scope>
    <source>
        <strain evidence="10">broiler</strain>
    </source>
</reference>
<dbReference type="PANTHER" id="PTHR22761:SF5">
    <property type="entry name" value="CHARGED MULTIVESICULAR BODY PROTEIN 6"/>
    <property type="match status" value="1"/>
</dbReference>
<evidence type="ECO:0000256" key="5">
    <source>
        <dbReference type="ARBA" id="ARBA00022927"/>
    </source>
</evidence>
<organism evidence="10 11">
    <name type="scientific">Gallus gallus</name>
    <name type="common">Chicken</name>
    <dbReference type="NCBI Taxonomy" id="9031"/>
    <lineage>
        <taxon>Eukaryota</taxon>
        <taxon>Metazoa</taxon>
        <taxon>Chordata</taxon>
        <taxon>Craniata</taxon>
        <taxon>Vertebrata</taxon>
        <taxon>Euteleostomi</taxon>
        <taxon>Archelosauria</taxon>
        <taxon>Archosauria</taxon>
        <taxon>Dinosauria</taxon>
        <taxon>Saurischia</taxon>
        <taxon>Theropoda</taxon>
        <taxon>Coelurosauria</taxon>
        <taxon>Aves</taxon>
        <taxon>Neognathae</taxon>
        <taxon>Galloanserae</taxon>
        <taxon>Galliformes</taxon>
        <taxon>Phasianidae</taxon>
        <taxon>Phasianinae</taxon>
        <taxon>Gallus</taxon>
    </lineage>
</organism>
<dbReference type="Pfam" id="PF03357">
    <property type="entry name" value="Snf7"/>
    <property type="match status" value="1"/>
</dbReference>
<dbReference type="OrthoDB" id="441172at2759"/>
<accession>A0A8V1AJ03</accession>
<keyword evidence="6 9" id="KW-0472">Membrane</keyword>
<evidence type="ECO:0000313" key="10">
    <source>
        <dbReference type="Ensembl" id="ENSGALP00010044117.1"/>
    </source>
</evidence>
<reference evidence="10" key="3">
    <citation type="submission" date="2025-09" db="UniProtKB">
        <authorList>
            <consortium name="Ensembl"/>
        </authorList>
    </citation>
    <scope>IDENTIFICATION</scope>
    <source>
        <strain evidence="10">broiler</strain>
    </source>
</reference>
<dbReference type="GeneTree" id="ENSGT00720000108863"/>
<dbReference type="GO" id="GO:0032511">
    <property type="term" value="P:late endosome to vacuole transport via multivesicular body sorting pathway"/>
    <property type="evidence" value="ECO:0000318"/>
    <property type="project" value="GO_Central"/>
</dbReference>
<keyword evidence="9" id="KW-1133">Transmembrane helix</keyword>
<dbReference type="GO" id="GO:0005771">
    <property type="term" value="C:multivesicular body"/>
    <property type="evidence" value="ECO:0000318"/>
    <property type="project" value="GO_Central"/>
</dbReference>
<feature type="coiled-coil region" evidence="7">
    <location>
        <begin position="16"/>
        <end position="94"/>
    </location>
</feature>
<dbReference type="Proteomes" id="UP000000539">
    <property type="component" value="Chromosome 18"/>
</dbReference>
<evidence type="ECO:0000256" key="4">
    <source>
        <dbReference type="ARBA" id="ARBA00022753"/>
    </source>
</evidence>
<feature type="region of interest" description="Disordered" evidence="8">
    <location>
        <begin position="172"/>
        <end position="192"/>
    </location>
</feature>